<dbReference type="EnsemblPlants" id="AET2Gv20508200.4">
    <property type="protein sequence ID" value="AET2Gv20508200.4"/>
    <property type="gene ID" value="AET2Gv20508200"/>
</dbReference>
<dbReference type="PANTHER" id="PTHR33116">
    <property type="entry name" value="REVERSE TRANSCRIPTASE ZINC-BINDING DOMAIN-CONTAINING PROTEIN-RELATED-RELATED"/>
    <property type="match status" value="1"/>
</dbReference>
<sequence>MVNYAKSSASLLHCDTDEATTALAHLGCPIVDLSITYLGIPLIIGQRTAAQLQPLVDGIAGRLPTWKAHLMNKTGRFAMVKSVLSAIPVHQLLAYAPPKKTLRQIEKIERGFLWAGRGAANGGHCHVNWRRVCRPISHGGLGVQDLERARLALRLRWLWFSRTDQERAWSGLDLQFSAEEKALFFASTATTLRNGSTAHFWEDRWINGQSICEIAPALYNCIPKRRRRIRTVAEGLQGHS</sequence>
<name>A0A453BHF5_AEGTS</name>
<protein>
    <submittedName>
        <fullName evidence="1">Uncharacterized protein</fullName>
    </submittedName>
</protein>
<accession>A0A453BHF5</accession>
<dbReference type="PANTHER" id="PTHR33116:SF78">
    <property type="entry name" value="OS12G0587133 PROTEIN"/>
    <property type="match status" value="1"/>
</dbReference>
<reference evidence="1" key="5">
    <citation type="journal article" date="2021" name="G3 (Bethesda)">
        <title>Aegilops tauschii genome assembly Aet v5.0 features greater sequence contiguity and improved annotation.</title>
        <authorList>
            <person name="Wang L."/>
            <person name="Zhu T."/>
            <person name="Rodriguez J.C."/>
            <person name="Deal K.R."/>
            <person name="Dubcovsky J."/>
            <person name="McGuire P.E."/>
            <person name="Lux T."/>
            <person name="Spannagl M."/>
            <person name="Mayer K.F.X."/>
            <person name="Baldrich P."/>
            <person name="Meyers B.C."/>
            <person name="Huo N."/>
            <person name="Gu Y.Q."/>
            <person name="Zhou H."/>
            <person name="Devos K.M."/>
            <person name="Bennetzen J.L."/>
            <person name="Unver T."/>
            <person name="Budak H."/>
            <person name="Gulick P.J."/>
            <person name="Galiba G."/>
            <person name="Kalapos B."/>
            <person name="Nelson D.R."/>
            <person name="Li P."/>
            <person name="You F.M."/>
            <person name="Luo M.C."/>
            <person name="Dvorak J."/>
        </authorList>
    </citation>
    <scope>NUCLEOTIDE SEQUENCE [LARGE SCALE GENOMIC DNA]</scope>
    <source>
        <strain evidence="1">cv. AL8/78</strain>
    </source>
</reference>
<reference evidence="1" key="4">
    <citation type="submission" date="2019-03" db="UniProtKB">
        <authorList>
            <consortium name="EnsemblPlants"/>
        </authorList>
    </citation>
    <scope>IDENTIFICATION</scope>
</reference>
<evidence type="ECO:0000313" key="2">
    <source>
        <dbReference type="Proteomes" id="UP000015105"/>
    </source>
</evidence>
<evidence type="ECO:0000313" key="1">
    <source>
        <dbReference type="EnsemblPlants" id="AET2Gv20508200.4"/>
    </source>
</evidence>
<dbReference type="Proteomes" id="UP000015105">
    <property type="component" value="Chromosome 2D"/>
</dbReference>
<proteinExistence type="predicted"/>
<dbReference type="Gramene" id="AET2Gv20508200.4">
    <property type="protein sequence ID" value="AET2Gv20508200.4"/>
    <property type="gene ID" value="AET2Gv20508200"/>
</dbReference>
<dbReference type="AlphaFoldDB" id="A0A453BHF5"/>
<reference evidence="1" key="3">
    <citation type="journal article" date="2017" name="Nature">
        <title>Genome sequence of the progenitor of the wheat D genome Aegilops tauschii.</title>
        <authorList>
            <person name="Luo M.C."/>
            <person name="Gu Y.Q."/>
            <person name="Puiu D."/>
            <person name="Wang H."/>
            <person name="Twardziok S.O."/>
            <person name="Deal K.R."/>
            <person name="Huo N."/>
            <person name="Zhu T."/>
            <person name="Wang L."/>
            <person name="Wang Y."/>
            <person name="McGuire P.E."/>
            <person name="Liu S."/>
            <person name="Long H."/>
            <person name="Ramasamy R.K."/>
            <person name="Rodriguez J.C."/>
            <person name="Van S.L."/>
            <person name="Yuan L."/>
            <person name="Wang Z."/>
            <person name="Xia Z."/>
            <person name="Xiao L."/>
            <person name="Anderson O.D."/>
            <person name="Ouyang S."/>
            <person name="Liang Y."/>
            <person name="Zimin A.V."/>
            <person name="Pertea G."/>
            <person name="Qi P."/>
            <person name="Bennetzen J.L."/>
            <person name="Dai X."/>
            <person name="Dawson M.W."/>
            <person name="Muller H.G."/>
            <person name="Kugler K."/>
            <person name="Rivarola-Duarte L."/>
            <person name="Spannagl M."/>
            <person name="Mayer K.F.X."/>
            <person name="Lu F.H."/>
            <person name="Bevan M.W."/>
            <person name="Leroy P."/>
            <person name="Li P."/>
            <person name="You F.M."/>
            <person name="Sun Q."/>
            <person name="Liu Z."/>
            <person name="Lyons E."/>
            <person name="Wicker T."/>
            <person name="Salzberg S.L."/>
            <person name="Devos K.M."/>
            <person name="Dvorak J."/>
        </authorList>
    </citation>
    <scope>NUCLEOTIDE SEQUENCE [LARGE SCALE GENOMIC DNA]</scope>
    <source>
        <strain evidence="1">cv. AL8/78</strain>
    </source>
</reference>
<reference evidence="2" key="1">
    <citation type="journal article" date="2014" name="Science">
        <title>Ancient hybridizations among the ancestral genomes of bread wheat.</title>
        <authorList>
            <consortium name="International Wheat Genome Sequencing Consortium,"/>
            <person name="Marcussen T."/>
            <person name="Sandve S.R."/>
            <person name="Heier L."/>
            <person name="Spannagl M."/>
            <person name="Pfeifer M."/>
            <person name="Jakobsen K.S."/>
            <person name="Wulff B.B."/>
            <person name="Steuernagel B."/>
            <person name="Mayer K.F."/>
            <person name="Olsen O.A."/>
        </authorList>
    </citation>
    <scope>NUCLEOTIDE SEQUENCE [LARGE SCALE GENOMIC DNA]</scope>
    <source>
        <strain evidence="2">cv. AL8/78</strain>
    </source>
</reference>
<reference evidence="2" key="2">
    <citation type="journal article" date="2017" name="Nat. Plants">
        <title>The Aegilops tauschii genome reveals multiple impacts of transposons.</title>
        <authorList>
            <person name="Zhao G."/>
            <person name="Zou C."/>
            <person name="Li K."/>
            <person name="Wang K."/>
            <person name="Li T."/>
            <person name="Gao L."/>
            <person name="Zhang X."/>
            <person name="Wang H."/>
            <person name="Yang Z."/>
            <person name="Liu X."/>
            <person name="Jiang W."/>
            <person name="Mao L."/>
            <person name="Kong X."/>
            <person name="Jiao Y."/>
            <person name="Jia J."/>
        </authorList>
    </citation>
    <scope>NUCLEOTIDE SEQUENCE [LARGE SCALE GENOMIC DNA]</scope>
    <source>
        <strain evidence="2">cv. AL8/78</strain>
    </source>
</reference>
<organism evidence="1 2">
    <name type="scientific">Aegilops tauschii subsp. strangulata</name>
    <name type="common">Goatgrass</name>
    <dbReference type="NCBI Taxonomy" id="200361"/>
    <lineage>
        <taxon>Eukaryota</taxon>
        <taxon>Viridiplantae</taxon>
        <taxon>Streptophyta</taxon>
        <taxon>Embryophyta</taxon>
        <taxon>Tracheophyta</taxon>
        <taxon>Spermatophyta</taxon>
        <taxon>Magnoliopsida</taxon>
        <taxon>Liliopsida</taxon>
        <taxon>Poales</taxon>
        <taxon>Poaceae</taxon>
        <taxon>BOP clade</taxon>
        <taxon>Pooideae</taxon>
        <taxon>Triticodae</taxon>
        <taxon>Triticeae</taxon>
        <taxon>Triticinae</taxon>
        <taxon>Aegilops</taxon>
    </lineage>
</organism>
<keyword evidence="2" id="KW-1185">Reference proteome</keyword>